<protein>
    <submittedName>
        <fullName evidence="8">FimB/Mfa2 family fimbrial subunit</fullName>
    </submittedName>
</protein>
<keyword evidence="4" id="KW-0472">Membrane</keyword>
<keyword evidence="3" id="KW-0732">Signal</keyword>
<comment type="similarity">
    <text evidence="2">Belongs to the bacteroidetes fimbrillin superfamily. FimB/Mfa2 family.</text>
</comment>
<keyword evidence="5" id="KW-0564">Palmitate</keyword>
<evidence type="ECO:0000256" key="2">
    <source>
        <dbReference type="ARBA" id="ARBA00007248"/>
    </source>
</evidence>
<evidence type="ECO:0000256" key="5">
    <source>
        <dbReference type="ARBA" id="ARBA00023139"/>
    </source>
</evidence>
<keyword evidence="6" id="KW-0998">Cell outer membrane</keyword>
<keyword evidence="7" id="KW-0449">Lipoprotein</keyword>
<evidence type="ECO:0000256" key="1">
    <source>
        <dbReference type="ARBA" id="ARBA00004442"/>
    </source>
</evidence>
<evidence type="ECO:0000256" key="6">
    <source>
        <dbReference type="ARBA" id="ARBA00023237"/>
    </source>
</evidence>
<dbReference type="RefSeq" id="WP_186962106.1">
    <property type="nucleotide sequence ID" value="NZ_JACOOI010000089.1"/>
</dbReference>
<reference evidence="8 9" key="1">
    <citation type="submission" date="2020-08" db="EMBL/GenBank/DDBJ databases">
        <title>Genome public.</title>
        <authorList>
            <person name="Liu C."/>
            <person name="Sun Q."/>
        </authorList>
    </citation>
    <scope>NUCLEOTIDE SEQUENCE [LARGE SCALE GENOMIC DNA]</scope>
    <source>
        <strain evidence="8 9">BX2</strain>
    </source>
</reference>
<proteinExistence type="inferred from homology"/>
<organism evidence="8 9">
    <name type="scientific">Parabacteroides segnis</name>
    <dbReference type="NCBI Taxonomy" id="2763058"/>
    <lineage>
        <taxon>Bacteria</taxon>
        <taxon>Pseudomonadati</taxon>
        <taxon>Bacteroidota</taxon>
        <taxon>Bacteroidia</taxon>
        <taxon>Bacteroidales</taxon>
        <taxon>Tannerellaceae</taxon>
        <taxon>Parabacteroides</taxon>
    </lineage>
</organism>
<evidence type="ECO:0000256" key="7">
    <source>
        <dbReference type="ARBA" id="ARBA00023288"/>
    </source>
</evidence>
<evidence type="ECO:0000256" key="4">
    <source>
        <dbReference type="ARBA" id="ARBA00023136"/>
    </source>
</evidence>
<feature type="non-terminal residue" evidence="8">
    <location>
        <position position="215"/>
    </location>
</feature>
<gene>
    <name evidence="8" type="ORF">H8S77_28010</name>
</gene>
<dbReference type="EMBL" id="JACOOI010000089">
    <property type="protein sequence ID" value="MBC5646695.1"/>
    <property type="molecule type" value="Genomic_DNA"/>
</dbReference>
<evidence type="ECO:0000313" key="8">
    <source>
        <dbReference type="EMBL" id="MBC5646695.1"/>
    </source>
</evidence>
<sequence length="215" mass="23993">MKRHLSLLAYWHIGILLLVAIATNSCDLDAELPDCDYTARLEYWYVFTGTANELPDYVDTMDEYLFDASGILRQVEQLAGDSLLAHELVVPPGTYTLVSWGNLDGRSRIVPAIIGQTTLNEIRLEHNDIASESTLSPLERGQGVCQSYPNTEPLYYATDILEVPRSGIVRKRVNTTHAHALLRVTAKWLRDVPPNTDDFFFTLRGIPAAAGFDIA</sequence>
<comment type="caution">
    <text evidence="8">The sequence shown here is derived from an EMBL/GenBank/DDBJ whole genome shotgun (WGS) entry which is preliminary data.</text>
</comment>
<dbReference type="Proteomes" id="UP000644010">
    <property type="component" value="Unassembled WGS sequence"/>
</dbReference>
<evidence type="ECO:0000313" key="9">
    <source>
        <dbReference type="Proteomes" id="UP000644010"/>
    </source>
</evidence>
<evidence type="ECO:0000256" key="3">
    <source>
        <dbReference type="ARBA" id="ARBA00022729"/>
    </source>
</evidence>
<accession>A0ABR7EA65</accession>
<dbReference type="Gene3D" id="2.60.40.2100">
    <property type="match status" value="1"/>
</dbReference>
<keyword evidence="9" id="KW-1185">Reference proteome</keyword>
<dbReference type="Pfam" id="PF08842">
    <property type="entry name" value="Mfa2"/>
    <property type="match status" value="1"/>
</dbReference>
<name>A0ABR7EA65_9BACT</name>
<comment type="subcellular location">
    <subcellularLocation>
        <location evidence="1">Cell outer membrane</location>
    </subcellularLocation>
</comment>
<dbReference type="InterPro" id="IPR014941">
    <property type="entry name" value="FimB/Mfa2/Mfa3"/>
</dbReference>